<organism evidence="3 4">
    <name type="scientific">Saccharophagus degradans</name>
    <dbReference type="NCBI Taxonomy" id="86304"/>
    <lineage>
        <taxon>Bacteria</taxon>
        <taxon>Pseudomonadati</taxon>
        <taxon>Pseudomonadota</taxon>
        <taxon>Gammaproteobacteria</taxon>
        <taxon>Cellvibrionales</taxon>
        <taxon>Cellvibrionaceae</taxon>
        <taxon>Saccharophagus</taxon>
    </lineage>
</organism>
<gene>
    <name evidence="3" type="ORF">Q4521_17760</name>
</gene>
<protein>
    <recommendedName>
        <fullName evidence="5">LemA family protein</fullName>
    </recommendedName>
</protein>
<keyword evidence="1" id="KW-0175">Coiled coil</keyword>
<dbReference type="AlphaFoldDB" id="A0AAW7XBQ0"/>
<evidence type="ECO:0000313" key="4">
    <source>
        <dbReference type="Proteomes" id="UP001169760"/>
    </source>
</evidence>
<keyword evidence="2" id="KW-0812">Transmembrane</keyword>
<evidence type="ECO:0000313" key="3">
    <source>
        <dbReference type="EMBL" id="MDO6424336.1"/>
    </source>
</evidence>
<dbReference type="Proteomes" id="UP001169760">
    <property type="component" value="Unassembled WGS sequence"/>
</dbReference>
<reference evidence="3" key="1">
    <citation type="submission" date="2023-07" db="EMBL/GenBank/DDBJ databases">
        <title>Genome content predicts the carbon catabolic preferences of heterotrophic bacteria.</title>
        <authorList>
            <person name="Gralka M."/>
        </authorList>
    </citation>
    <scope>NUCLEOTIDE SEQUENCE</scope>
    <source>
        <strain evidence="3">I3M17_2</strain>
    </source>
</reference>
<accession>A0AAW7XBQ0</accession>
<keyword evidence="2" id="KW-1133">Transmembrane helix</keyword>
<name>A0AAW7XBQ0_9GAMM</name>
<feature type="coiled-coil region" evidence="1">
    <location>
        <begin position="48"/>
        <end position="75"/>
    </location>
</feature>
<evidence type="ECO:0000256" key="2">
    <source>
        <dbReference type="SAM" id="Phobius"/>
    </source>
</evidence>
<evidence type="ECO:0000256" key="1">
    <source>
        <dbReference type="SAM" id="Coils"/>
    </source>
</evidence>
<sequence length="207" mass="23547">MDAAKLALDYIKVLIWPLLLALSFLYYGEALIEILKSREVDAFGLKIGKQVEAVSDNYQAELDALKEQVAQACDGNDNGVLDKIAVIERQLTKELDQVKTTAYAAQAPDVKVSRAQTVEKLEREGFEAILNRDIKLAIDSFGKATELWPSYHNVAEIHQFLKSNQRVLSRKDAPQWQTINEKILAQYTWGMPRDLREKFASKKDYSR</sequence>
<keyword evidence="2" id="KW-0472">Membrane</keyword>
<evidence type="ECO:0008006" key="5">
    <source>
        <dbReference type="Google" id="ProtNLM"/>
    </source>
</evidence>
<comment type="caution">
    <text evidence="3">The sequence shown here is derived from an EMBL/GenBank/DDBJ whole genome shotgun (WGS) entry which is preliminary data.</text>
</comment>
<dbReference type="EMBL" id="JAUOPB010000014">
    <property type="protein sequence ID" value="MDO6424336.1"/>
    <property type="molecule type" value="Genomic_DNA"/>
</dbReference>
<proteinExistence type="predicted"/>
<feature type="transmembrane region" description="Helical" evidence="2">
    <location>
        <begin position="6"/>
        <end position="28"/>
    </location>
</feature>
<dbReference type="RefSeq" id="WP_280947203.1">
    <property type="nucleotide sequence ID" value="NZ_CP123764.1"/>
</dbReference>